<dbReference type="GO" id="GO:0016746">
    <property type="term" value="F:acyltransferase activity"/>
    <property type="evidence" value="ECO:0007669"/>
    <property type="project" value="UniProtKB-KW"/>
</dbReference>
<evidence type="ECO:0000256" key="5">
    <source>
        <dbReference type="ARBA" id="ARBA00022475"/>
    </source>
</evidence>
<gene>
    <name evidence="15" type="ORF">COA07_11370</name>
</gene>
<dbReference type="GO" id="GO:0042121">
    <property type="term" value="P:alginic acid biosynthetic process"/>
    <property type="evidence" value="ECO:0007669"/>
    <property type="project" value="UniProtKB-KW"/>
</dbReference>
<evidence type="ECO:0000256" key="4">
    <source>
        <dbReference type="ARBA" id="ARBA00016084"/>
    </source>
</evidence>
<feature type="transmembrane region" description="Helical" evidence="14">
    <location>
        <begin position="188"/>
        <end position="205"/>
    </location>
</feature>
<feature type="transmembrane region" description="Helical" evidence="14">
    <location>
        <begin position="47"/>
        <end position="69"/>
    </location>
</feature>
<evidence type="ECO:0000256" key="12">
    <source>
        <dbReference type="ARBA" id="ARBA00031030"/>
    </source>
</evidence>
<comment type="pathway">
    <text evidence="2">Glycan biosynthesis; alginate biosynthesis.</text>
</comment>
<dbReference type="PIRSF" id="PIRSF500217">
    <property type="entry name" value="AlgI"/>
    <property type="match status" value="1"/>
</dbReference>
<dbReference type="EMBL" id="NWVC01000005">
    <property type="protein sequence ID" value="PCG13916.1"/>
    <property type="molecule type" value="Genomic_DNA"/>
</dbReference>
<evidence type="ECO:0000256" key="2">
    <source>
        <dbReference type="ARBA" id="ARBA00005182"/>
    </source>
</evidence>
<dbReference type="GO" id="GO:0005886">
    <property type="term" value="C:plasma membrane"/>
    <property type="evidence" value="ECO:0007669"/>
    <property type="project" value="UniProtKB-SubCell"/>
</dbReference>
<dbReference type="Proteomes" id="UP000218323">
    <property type="component" value="Unassembled WGS sequence"/>
</dbReference>
<evidence type="ECO:0000256" key="8">
    <source>
        <dbReference type="ARBA" id="ARBA00022841"/>
    </source>
</evidence>
<evidence type="ECO:0000256" key="13">
    <source>
        <dbReference type="PIRNR" id="PIRNR016636"/>
    </source>
</evidence>
<dbReference type="AlphaFoldDB" id="A0A2A4I6V6"/>
<dbReference type="RefSeq" id="WP_066706978.1">
    <property type="nucleotide sequence ID" value="NZ_NWVC01000005.1"/>
</dbReference>
<evidence type="ECO:0000256" key="11">
    <source>
        <dbReference type="ARBA" id="ARBA00023315"/>
    </source>
</evidence>
<evidence type="ECO:0000256" key="10">
    <source>
        <dbReference type="ARBA" id="ARBA00023136"/>
    </source>
</evidence>
<dbReference type="PIRSF" id="PIRSF016636">
    <property type="entry name" value="AlgI_DltB"/>
    <property type="match status" value="1"/>
</dbReference>
<name>A0A2A4I6V6_9SPHN</name>
<evidence type="ECO:0000256" key="3">
    <source>
        <dbReference type="ARBA" id="ARBA00010323"/>
    </source>
</evidence>
<keyword evidence="10 13" id="KW-0472">Membrane</keyword>
<keyword evidence="11 13" id="KW-0012">Acyltransferase</keyword>
<dbReference type="InterPro" id="IPR004299">
    <property type="entry name" value="MBOAT_fam"/>
</dbReference>
<keyword evidence="6 13" id="KW-0808">Transferase</keyword>
<dbReference type="PANTHER" id="PTHR13285:SF23">
    <property type="entry name" value="TEICHOIC ACID D-ALANYLTRANSFERASE"/>
    <property type="match status" value="1"/>
</dbReference>
<feature type="transmembrane region" description="Helical" evidence="14">
    <location>
        <begin position="81"/>
        <end position="99"/>
    </location>
</feature>
<comment type="similarity">
    <text evidence="3 13">Belongs to the membrane-bound acyltransferase family.</text>
</comment>
<dbReference type="InterPro" id="IPR024194">
    <property type="entry name" value="Ac/AlaTfrase_AlgI/DltB"/>
</dbReference>
<evidence type="ECO:0000256" key="9">
    <source>
        <dbReference type="ARBA" id="ARBA00022989"/>
    </source>
</evidence>
<evidence type="ECO:0000256" key="14">
    <source>
        <dbReference type="SAM" id="Phobius"/>
    </source>
</evidence>
<evidence type="ECO:0000256" key="1">
    <source>
        <dbReference type="ARBA" id="ARBA00004651"/>
    </source>
</evidence>
<feature type="transmembrane region" description="Helical" evidence="14">
    <location>
        <begin position="111"/>
        <end position="136"/>
    </location>
</feature>
<dbReference type="InterPro" id="IPR028362">
    <property type="entry name" value="AlgI"/>
</dbReference>
<evidence type="ECO:0000313" key="16">
    <source>
        <dbReference type="Proteomes" id="UP000218323"/>
    </source>
</evidence>
<keyword evidence="8" id="KW-0016">Alginate biosynthesis</keyword>
<feature type="transmembrane region" description="Helical" evidence="14">
    <location>
        <begin position="311"/>
        <end position="334"/>
    </location>
</feature>
<evidence type="ECO:0000256" key="7">
    <source>
        <dbReference type="ARBA" id="ARBA00022692"/>
    </source>
</evidence>
<accession>A0A2A4I6V6</accession>
<proteinExistence type="inferred from homology"/>
<keyword evidence="7 14" id="KW-0812">Transmembrane</keyword>
<feature type="transmembrane region" description="Helical" evidence="14">
    <location>
        <begin position="148"/>
        <end position="168"/>
    </location>
</feature>
<feature type="transmembrane region" description="Helical" evidence="14">
    <location>
        <begin position="369"/>
        <end position="389"/>
    </location>
</feature>
<reference evidence="15 16" key="1">
    <citation type="submission" date="2017-09" db="EMBL/GenBank/DDBJ databases">
        <title>Sphingomonas adhaesiva DSM 7418, whole genome shotgun sequence.</title>
        <authorList>
            <person name="Feng G."/>
            <person name="Zhu H."/>
        </authorList>
    </citation>
    <scope>NUCLEOTIDE SEQUENCE [LARGE SCALE GENOMIC DNA]</scope>
    <source>
        <strain evidence="15 16">DSM 7418</strain>
    </source>
</reference>
<dbReference type="PANTHER" id="PTHR13285">
    <property type="entry name" value="ACYLTRANSFERASE"/>
    <property type="match status" value="1"/>
</dbReference>
<protein>
    <recommendedName>
        <fullName evidence="4">Probable alginate O-acetylase AlgI</fullName>
    </recommendedName>
    <alternativeName>
        <fullName evidence="12">Alginate biosynthesis protein AlgI</fullName>
    </alternativeName>
</protein>
<organism evidence="15 16">
    <name type="scientific">Sphingomonas adhaesiva</name>
    <dbReference type="NCBI Taxonomy" id="28212"/>
    <lineage>
        <taxon>Bacteria</taxon>
        <taxon>Pseudomonadati</taxon>
        <taxon>Pseudomonadota</taxon>
        <taxon>Alphaproteobacteria</taxon>
        <taxon>Sphingomonadales</taxon>
        <taxon>Sphingomonadaceae</taxon>
        <taxon>Sphingomonas</taxon>
    </lineage>
</organism>
<evidence type="ECO:0000256" key="6">
    <source>
        <dbReference type="ARBA" id="ARBA00022679"/>
    </source>
</evidence>
<keyword evidence="16" id="KW-1185">Reference proteome</keyword>
<feature type="transmembrane region" description="Helical" evidence="14">
    <location>
        <begin position="455"/>
        <end position="475"/>
    </location>
</feature>
<keyword evidence="5 13" id="KW-1003">Cell membrane</keyword>
<sequence length="487" mass="53007">MLFTSGLFLFLFLPITLAGFFVVARFGGAAAGIAWLAAASLTFYGYWVPQFLILLLGSIALNFCGGLVIAGAGSRRRAWNCAALFIAADLLILGYYKYYNFFAESLGAIGIAWPALSVVLPIGISFFTFTQIAYLVDAYHGKVREHRPLSYLLFVTYFPHLIAGPILHHAEMMPQFADRATYRPRLRNIGLGLGFLVIGLAKKVLVADSISDMADAAFNAAAGGAVGPAHAWEGAIAYALQIYFDFSGYSDMAVGISLLFGIRLPFNFDSPYQSTSIVDFWRRWHMTLSRFLRDYLYIALGGNRRGKARRYVNLFVTMVLGGLWHGAAWTFVIWGALHGVYLIINHVWNWAAARLALGPDRGGRGGRIIGWGLTMVAVVVAWVFFRATSVGEAMHMLGAMAGRQPSQDVLAATPSHWLVLVPLAAAAALLPNSQRIVDGPLAAALDRSLARRGDGAMIAIGGALIVVIWLAMVAASRTNSAFIYFNF</sequence>
<dbReference type="InterPro" id="IPR051085">
    <property type="entry name" value="MB_O-acyltransferase"/>
</dbReference>
<comment type="caution">
    <text evidence="15">The sequence shown here is derived from an EMBL/GenBank/DDBJ whole genome shotgun (WGS) entry which is preliminary data.</text>
</comment>
<comment type="subcellular location">
    <subcellularLocation>
        <location evidence="1">Cell membrane</location>
        <topology evidence="1">Multi-pass membrane protein</topology>
    </subcellularLocation>
</comment>
<dbReference type="Pfam" id="PF03062">
    <property type="entry name" value="MBOAT"/>
    <property type="match status" value="1"/>
</dbReference>
<keyword evidence="9 14" id="KW-1133">Transmembrane helix</keyword>
<evidence type="ECO:0000313" key="15">
    <source>
        <dbReference type="EMBL" id="PCG13916.1"/>
    </source>
</evidence>